<keyword evidence="4" id="KW-0238">DNA-binding</keyword>
<keyword evidence="3" id="KW-0862">Zinc</keyword>
<feature type="domain" description="THAP-type" evidence="6">
    <location>
        <begin position="20"/>
        <end position="72"/>
    </location>
</feature>
<evidence type="ECO:0000256" key="5">
    <source>
        <dbReference type="SAM" id="Coils"/>
    </source>
</evidence>
<dbReference type="AlphaFoldDB" id="A0A671S2N9"/>
<evidence type="ECO:0000256" key="4">
    <source>
        <dbReference type="ARBA" id="ARBA00023125"/>
    </source>
</evidence>
<evidence type="ECO:0000256" key="2">
    <source>
        <dbReference type="ARBA" id="ARBA00022771"/>
    </source>
</evidence>
<reference evidence="8" key="2">
    <citation type="submission" date="2025-09" db="UniProtKB">
        <authorList>
            <consortium name="Ensembl"/>
        </authorList>
    </citation>
    <scope>IDENTIFICATION</scope>
</reference>
<feature type="coiled-coil region" evidence="5">
    <location>
        <begin position="122"/>
        <end position="149"/>
    </location>
</feature>
<evidence type="ECO:0000313" key="8">
    <source>
        <dbReference type="Ensembl" id="ENSSANP00000090288.1"/>
    </source>
</evidence>
<dbReference type="Proteomes" id="UP000472260">
    <property type="component" value="Unassembled WGS sequence"/>
</dbReference>
<dbReference type="Pfam" id="PF05485">
    <property type="entry name" value="THAP"/>
    <property type="match status" value="1"/>
</dbReference>
<evidence type="ECO:0000259" key="7">
    <source>
        <dbReference type="SMART" id="SM00980"/>
    </source>
</evidence>
<dbReference type="InterPro" id="IPR006612">
    <property type="entry name" value="THAP_Znf"/>
</dbReference>
<keyword evidence="9" id="KW-1185">Reference proteome</keyword>
<sequence>FQLECTAWGAKSVRSYSDNFHSFPVKEEIRKKWIVNIRRINFQIRKHAKCVGTSRRRLKKGAVPSVFEWNRERQMQPPRLSVWERQERPPLLESDMEENEMEIDRGHTVGRDYCSVPEPAALDLSLCENEELKREIEDLRKQLEQAKVNSRFGLQRFAGSDEDIRFYTR</sequence>
<dbReference type="GO" id="GO:0003677">
    <property type="term" value="F:DNA binding"/>
    <property type="evidence" value="ECO:0007669"/>
    <property type="project" value="UniProtKB-KW"/>
</dbReference>
<dbReference type="SUPFAM" id="SSF57716">
    <property type="entry name" value="Glucocorticoid receptor-like (DNA-binding domain)"/>
    <property type="match status" value="1"/>
</dbReference>
<evidence type="ECO:0000313" key="9">
    <source>
        <dbReference type="Proteomes" id="UP000472260"/>
    </source>
</evidence>
<evidence type="ECO:0000256" key="3">
    <source>
        <dbReference type="ARBA" id="ARBA00022833"/>
    </source>
</evidence>
<keyword evidence="5" id="KW-0175">Coiled coil</keyword>
<name>A0A671S2N9_9TELE</name>
<dbReference type="GO" id="GO:0008270">
    <property type="term" value="F:zinc ion binding"/>
    <property type="evidence" value="ECO:0007669"/>
    <property type="project" value="UniProtKB-KW"/>
</dbReference>
<evidence type="ECO:0000259" key="6">
    <source>
        <dbReference type="SMART" id="SM00692"/>
    </source>
</evidence>
<dbReference type="SMART" id="SM00692">
    <property type="entry name" value="DM3"/>
    <property type="match status" value="1"/>
</dbReference>
<organism evidence="8 9">
    <name type="scientific">Sinocyclocheilus anshuiensis</name>
    <dbReference type="NCBI Taxonomy" id="1608454"/>
    <lineage>
        <taxon>Eukaryota</taxon>
        <taxon>Metazoa</taxon>
        <taxon>Chordata</taxon>
        <taxon>Craniata</taxon>
        <taxon>Vertebrata</taxon>
        <taxon>Euteleostomi</taxon>
        <taxon>Actinopterygii</taxon>
        <taxon>Neopterygii</taxon>
        <taxon>Teleostei</taxon>
        <taxon>Ostariophysi</taxon>
        <taxon>Cypriniformes</taxon>
        <taxon>Cyprinidae</taxon>
        <taxon>Cyprininae</taxon>
        <taxon>Sinocyclocheilus</taxon>
    </lineage>
</organism>
<evidence type="ECO:0000256" key="1">
    <source>
        <dbReference type="ARBA" id="ARBA00022723"/>
    </source>
</evidence>
<feature type="domain" description="THAP-type" evidence="7">
    <location>
        <begin position="3"/>
        <end position="73"/>
    </location>
</feature>
<protein>
    <recommendedName>
        <fullName evidence="6 7">THAP-type domain-containing protein</fullName>
    </recommendedName>
</protein>
<keyword evidence="1" id="KW-0479">Metal-binding</keyword>
<dbReference type="SMART" id="SM00980">
    <property type="entry name" value="THAP"/>
    <property type="match status" value="1"/>
</dbReference>
<dbReference type="Ensembl" id="ENSSANT00000095903.1">
    <property type="protein sequence ID" value="ENSSANP00000090288.1"/>
    <property type="gene ID" value="ENSSANG00000044654.1"/>
</dbReference>
<reference evidence="8" key="1">
    <citation type="submission" date="2025-08" db="UniProtKB">
        <authorList>
            <consortium name="Ensembl"/>
        </authorList>
    </citation>
    <scope>IDENTIFICATION</scope>
</reference>
<accession>A0A671S2N9</accession>
<keyword evidence="2" id="KW-0863">Zinc-finger</keyword>
<proteinExistence type="predicted"/>